<evidence type="ECO:0000256" key="1">
    <source>
        <dbReference type="SAM" id="MobiDB-lite"/>
    </source>
</evidence>
<evidence type="ECO:0000256" key="2">
    <source>
        <dbReference type="SAM" id="SignalP"/>
    </source>
</evidence>
<feature type="region of interest" description="Disordered" evidence="1">
    <location>
        <begin position="435"/>
        <end position="480"/>
    </location>
</feature>
<accession>A0A5S6QQ78</accession>
<dbReference type="AlphaFoldDB" id="A0A5S6QQ78"/>
<feature type="compositionally biased region" description="Basic and acidic residues" evidence="1">
    <location>
        <begin position="455"/>
        <end position="480"/>
    </location>
</feature>
<feature type="chain" id="PRO_5024411231" evidence="2">
    <location>
        <begin position="22"/>
        <end position="480"/>
    </location>
</feature>
<keyword evidence="3" id="KW-1185">Reference proteome</keyword>
<reference evidence="4" key="1">
    <citation type="submission" date="2019-12" db="UniProtKB">
        <authorList>
            <consortium name="WormBaseParasite"/>
        </authorList>
    </citation>
    <scope>IDENTIFICATION</scope>
</reference>
<name>A0A5S6QQ78_TRIMR</name>
<dbReference type="Proteomes" id="UP000046395">
    <property type="component" value="Unassembled WGS sequence"/>
</dbReference>
<feature type="signal peptide" evidence="2">
    <location>
        <begin position="1"/>
        <end position="21"/>
    </location>
</feature>
<keyword evidence="2" id="KW-0732">Signal</keyword>
<dbReference type="WBParaSite" id="TMUE_2000009027.1">
    <property type="protein sequence ID" value="TMUE_2000009027.1"/>
    <property type="gene ID" value="WBGene00300495"/>
</dbReference>
<protein>
    <submittedName>
        <fullName evidence="4">Uncharacterized protein</fullName>
    </submittedName>
</protein>
<evidence type="ECO:0000313" key="4">
    <source>
        <dbReference type="WBParaSite" id="TMUE_2000009027.1"/>
    </source>
</evidence>
<proteinExistence type="predicted"/>
<organism evidence="3 4">
    <name type="scientific">Trichuris muris</name>
    <name type="common">Mouse whipworm</name>
    <dbReference type="NCBI Taxonomy" id="70415"/>
    <lineage>
        <taxon>Eukaryota</taxon>
        <taxon>Metazoa</taxon>
        <taxon>Ecdysozoa</taxon>
        <taxon>Nematoda</taxon>
        <taxon>Enoplea</taxon>
        <taxon>Dorylaimia</taxon>
        <taxon>Trichinellida</taxon>
        <taxon>Trichuridae</taxon>
        <taxon>Trichuris</taxon>
    </lineage>
</organism>
<sequence>MKLIACLLAHVALALLAQGEAEPCALELDELVESLTVDVQDAFVPPVEQSCQRETVEWKENEKLAFAKSTYESLMKPLQLLGRVQFKNMVFGVKCRVANELRVIVQFKASSLGNCTTKMSHSKCVEKHKNPIYCTWIGTVQNQEPAKTLGAVCFHSTIISLKDELDMAWVDVCNDWKYGETQFYRLAIPEQLSKSKTRFLLYNPPLADTLDERSADIRNMNADDMPLNPEGKTGIAGRGMLRKLGENILEIPIIRRKVGKSTQVLLAGQHNAKYTVGPLPTFHQNAERSDNQRDRSELSFEEYFHGLVKPEYRSNCTLETFQLALRSNSKTYRQYMPHPYTTDNAWVIGLVRVIKTKYEPCFDGIDLDHKANYLHYKWTTFNRSTVDYLKDAAIFLCLLPSQSTVQQALLLDHPGWRHQLSLLKNAKAQPTRQATAAIRSNHDPSSICRPSGQSCRERASPPTDRDSDTTRNDKLVEDGS</sequence>
<evidence type="ECO:0000313" key="3">
    <source>
        <dbReference type="Proteomes" id="UP000046395"/>
    </source>
</evidence>